<dbReference type="InterPro" id="IPR008354">
    <property type="entry name" value="Glc-Fru_OxRdtase_bac"/>
</dbReference>
<dbReference type="PANTHER" id="PTHR43377:SF1">
    <property type="entry name" value="BILIVERDIN REDUCTASE A"/>
    <property type="match status" value="1"/>
</dbReference>
<dbReference type="SUPFAM" id="SSF55347">
    <property type="entry name" value="Glyceraldehyde-3-phosphate dehydrogenase-like, C-terminal domain"/>
    <property type="match status" value="1"/>
</dbReference>
<dbReference type="Gene3D" id="3.40.50.720">
    <property type="entry name" value="NAD(P)-binding Rossmann-like Domain"/>
    <property type="match status" value="1"/>
</dbReference>
<evidence type="ECO:0000259" key="2">
    <source>
        <dbReference type="Pfam" id="PF22725"/>
    </source>
</evidence>
<dbReference type="InterPro" id="IPR051450">
    <property type="entry name" value="Gfo/Idh/MocA_Oxidoreductases"/>
</dbReference>
<dbReference type="SUPFAM" id="SSF51735">
    <property type="entry name" value="NAD(P)-binding Rossmann-fold domains"/>
    <property type="match status" value="1"/>
</dbReference>
<dbReference type="GO" id="GO:0000166">
    <property type="term" value="F:nucleotide binding"/>
    <property type="evidence" value="ECO:0007669"/>
    <property type="project" value="InterPro"/>
</dbReference>
<dbReference type="RefSeq" id="WP_149080336.1">
    <property type="nucleotide sequence ID" value="NZ_VTAW01000003.1"/>
</dbReference>
<dbReference type="PANTHER" id="PTHR43377">
    <property type="entry name" value="BILIVERDIN REDUCTASE A"/>
    <property type="match status" value="1"/>
</dbReference>
<dbReference type="InterPro" id="IPR000683">
    <property type="entry name" value="Gfo/Idh/MocA-like_OxRdtase_N"/>
</dbReference>
<protein>
    <submittedName>
        <fullName evidence="3">Gfo/Idh/MocA family oxidoreductase</fullName>
    </submittedName>
</protein>
<dbReference type="AlphaFoldDB" id="A0A5D5AUS2"/>
<feature type="domain" description="Gfo/Idh/MocA-like oxidoreductase N-terminal" evidence="1">
    <location>
        <begin position="28"/>
        <end position="149"/>
    </location>
</feature>
<dbReference type="NCBIfam" id="NF041392">
    <property type="entry name" value="XylDh_Gfo6_Halo"/>
    <property type="match status" value="1"/>
</dbReference>
<evidence type="ECO:0000313" key="3">
    <source>
        <dbReference type="EMBL" id="TYT63360.1"/>
    </source>
</evidence>
<sequence>MESDDLRNYLESFTRSDWQESPTDAGPVRFALIGLGWWTVDEAMPAIEDSTFCETTAVVSGSSGKAESVADEHESVEAGLTYEEFHDGVASDTYDAVYVCTPNARHLEFVETATSQGKAILCEKPMEATLERAEAVADACEDADAPAMIAYRMHTEPAVRRARELVRSGAIGDPVSVHGTMSQSIVDWGPDQWRLDSDLVGYGASVSDLGIYPINTSRFVLDRDPVAVQSTMDSTHEYFEDVPDEVAAFTVSYEGGIYAACTASQHSQLESFLRIVGTEGSITIEPAFHMESSLSVSVGEATVDIETPQVNQMEEEFDYFADCVLSGREPYADPQHGLVDMRTLEAIYDAAERGRTVSVDADR</sequence>
<keyword evidence="4" id="KW-1185">Reference proteome</keyword>
<dbReference type="Proteomes" id="UP000324104">
    <property type="component" value="Unassembled WGS sequence"/>
</dbReference>
<reference evidence="3 4" key="1">
    <citation type="submission" date="2019-08" db="EMBL/GenBank/DDBJ databases">
        <title>Archaea genome.</title>
        <authorList>
            <person name="Kajale S."/>
            <person name="Shouche Y."/>
            <person name="Deshpande N."/>
            <person name="Sharma A."/>
        </authorList>
    </citation>
    <scope>NUCLEOTIDE SEQUENCE [LARGE SCALE GENOMIC DNA]</scope>
    <source>
        <strain evidence="3 4">ESP3B_9</strain>
    </source>
</reference>
<accession>A0A5D5AUS2</accession>
<organism evidence="3 4">
    <name type="scientific">Natrialba swarupiae</name>
    <dbReference type="NCBI Taxonomy" id="2448032"/>
    <lineage>
        <taxon>Archaea</taxon>
        <taxon>Methanobacteriati</taxon>
        <taxon>Methanobacteriota</taxon>
        <taxon>Stenosarchaea group</taxon>
        <taxon>Halobacteria</taxon>
        <taxon>Halobacteriales</taxon>
        <taxon>Natrialbaceae</taxon>
        <taxon>Natrialba</taxon>
    </lineage>
</organism>
<dbReference type="Pfam" id="PF01408">
    <property type="entry name" value="GFO_IDH_MocA"/>
    <property type="match status" value="1"/>
</dbReference>
<gene>
    <name evidence="3" type="ORF">FYC77_04625</name>
</gene>
<dbReference type="Pfam" id="PF22725">
    <property type="entry name" value="GFO_IDH_MocA_C3"/>
    <property type="match status" value="1"/>
</dbReference>
<dbReference type="Gene3D" id="3.30.360.10">
    <property type="entry name" value="Dihydrodipicolinate Reductase, domain 2"/>
    <property type="match status" value="1"/>
</dbReference>
<dbReference type="InterPro" id="IPR055170">
    <property type="entry name" value="GFO_IDH_MocA-like_dom"/>
</dbReference>
<name>A0A5D5AUS2_9EURY</name>
<evidence type="ECO:0000313" key="4">
    <source>
        <dbReference type="Proteomes" id="UP000324104"/>
    </source>
</evidence>
<proteinExistence type="predicted"/>
<evidence type="ECO:0000259" key="1">
    <source>
        <dbReference type="Pfam" id="PF01408"/>
    </source>
</evidence>
<dbReference type="InterPro" id="IPR036291">
    <property type="entry name" value="NAD(P)-bd_dom_sf"/>
</dbReference>
<dbReference type="PRINTS" id="PR01775">
    <property type="entry name" value="GLFROXRDTASE"/>
</dbReference>
<feature type="domain" description="GFO/IDH/MocA-like oxidoreductase" evidence="2">
    <location>
        <begin position="159"/>
        <end position="282"/>
    </location>
</feature>
<dbReference type="EMBL" id="VTAW01000003">
    <property type="protein sequence ID" value="TYT63360.1"/>
    <property type="molecule type" value="Genomic_DNA"/>
</dbReference>
<dbReference type="InterPro" id="IPR049838">
    <property type="entry name" value="XacA-like"/>
</dbReference>
<comment type="caution">
    <text evidence="3">The sequence shown here is derived from an EMBL/GenBank/DDBJ whole genome shotgun (WGS) entry which is preliminary data.</text>
</comment>